<feature type="compositionally biased region" description="Pro residues" evidence="1">
    <location>
        <begin position="424"/>
        <end position="437"/>
    </location>
</feature>
<accession>A0ABR1IK74</accession>
<feature type="compositionally biased region" description="Low complexity" evidence="1">
    <location>
        <begin position="376"/>
        <end position="385"/>
    </location>
</feature>
<sequence length="740" mass="83306">MGGRPAFKNLHSVWLETQKQLYIDAFKQGESEGKAKKEEILRAFFRRFPARNDDEWEPSQAELDAVKDTDLIPEDHAVDTTSMSLEEKAIHDKREKEISECYARVKGSVGHWLDYHLNKSEGKAVSNGRKKKNHLTPLDLLICQLAGELAAKPCKIPESKLWAQNNTHVWCAEYDRKIAEWRTTNGEATDKLDVSGKSFPARTYMNLVNHHWSLLLEEEQRSWAEKSKQRLDKETNKWENNSFQFSTAPLDRQNCIDNVLHIAQFIIDRICEATGWEASLMLGGPEPGNAGQLNVISVHGNSQWANKLSWESAMCQKYKEVVLPLFGDFLKMCFTKAECRSRALDQSNLVASTSESIEVFSVPAEKDGSGTTLDVSSSHSTSVGSNPTPQSKQFADGPTQSSDTLSVEPGSTDSTEPNVSILCLPPPGLPPCTPPPLTNGLLSLPPSPSASPALGPSSVLPSLRNSRPPSPIPSPARSPCLTHGSSKQSSNSIAEQEEGPKKKKGKQEQSKTLHQRLPRGLKSIDIPKDDEGNSQLEPRHRQRGSPRPKDRHIEYLRLDQLTLPTPANAPKYLSGPVTQFGMVIEPVYHRLLCKYLVFEYDQGYIDKKLPARGRPKVIGDWIAQARVLNYMPRGIDAVNLQQSFITWYESIQLEWRSLDRKKQWICSKDDSENDWEELCASGQNGVLNVVAGLYYWYHGIDRIKDNGFRAKEMKEAMLKEWRYHVEDFTYVLIQMSEPVS</sequence>
<proteinExistence type="predicted"/>
<feature type="compositionally biased region" description="Polar residues" evidence="1">
    <location>
        <begin position="386"/>
        <end position="418"/>
    </location>
</feature>
<evidence type="ECO:0000313" key="3">
    <source>
        <dbReference type="Proteomes" id="UP001498398"/>
    </source>
</evidence>
<keyword evidence="3" id="KW-1185">Reference proteome</keyword>
<name>A0ABR1IK74_9AGAR</name>
<reference evidence="2 3" key="1">
    <citation type="submission" date="2024-01" db="EMBL/GenBank/DDBJ databases">
        <title>A draft genome for the cacao thread blight pathogen Marasmiellus scandens.</title>
        <authorList>
            <person name="Baruah I.K."/>
            <person name="Leung J."/>
            <person name="Bukari Y."/>
            <person name="Amoako-Attah I."/>
            <person name="Meinhardt L.W."/>
            <person name="Bailey B.A."/>
            <person name="Cohen S.P."/>
        </authorList>
    </citation>
    <scope>NUCLEOTIDE SEQUENCE [LARGE SCALE GENOMIC DNA]</scope>
    <source>
        <strain evidence="2 3">GH-19</strain>
    </source>
</reference>
<evidence type="ECO:0000313" key="2">
    <source>
        <dbReference type="EMBL" id="KAK7434995.1"/>
    </source>
</evidence>
<dbReference type="Proteomes" id="UP001498398">
    <property type="component" value="Unassembled WGS sequence"/>
</dbReference>
<feature type="compositionally biased region" description="Low complexity" evidence="1">
    <location>
        <begin position="438"/>
        <end position="467"/>
    </location>
</feature>
<evidence type="ECO:0000256" key="1">
    <source>
        <dbReference type="SAM" id="MobiDB-lite"/>
    </source>
</evidence>
<protein>
    <submittedName>
        <fullName evidence="2">SERTA domain-containing protein 3</fullName>
    </submittedName>
</protein>
<feature type="region of interest" description="Disordered" evidence="1">
    <location>
        <begin position="361"/>
        <end position="551"/>
    </location>
</feature>
<organism evidence="2 3">
    <name type="scientific">Marasmiellus scandens</name>
    <dbReference type="NCBI Taxonomy" id="2682957"/>
    <lineage>
        <taxon>Eukaryota</taxon>
        <taxon>Fungi</taxon>
        <taxon>Dikarya</taxon>
        <taxon>Basidiomycota</taxon>
        <taxon>Agaricomycotina</taxon>
        <taxon>Agaricomycetes</taxon>
        <taxon>Agaricomycetidae</taxon>
        <taxon>Agaricales</taxon>
        <taxon>Marasmiineae</taxon>
        <taxon>Omphalotaceae</taxon>
        <taxon>Marasmiellus</taxon>
    </lineage>
</organism>
<dbReference type="EMBL" id="JBANRG010000113">
    <property type="protein sequence ID" value="KAK7434995.1"/>
    <property type="molecule type" value="Genomic_DNA"/>
</dbReference>
<comment type="caution">
    <text evidence="2">The sequence shown here is derived from an EMBL/GenBank/DDBJ whole genome shotgun (WGS) entry which is preliminary data.</text>
</comment>
<gene>
    <name evidence="2" type="primary">RBT1_25</name>
    <name evidence="2" type="ORF">VKT23_019901</name>
</gene>
<feature type="compositionally biased region" description="Polar residues" evidence="1">
    <location>
        <begin position="483"/>
        <end position="494"/>
    </location>
</feature>